<name>A0A3S8U5M6_9RHOB</name>
<dbReference type="InterPro" id="IPR000182">
    <property type="entry name" value="GNAT_dom"/>
</dbReference>
<dbReference type="InterPro" id="IPR050832">
    <property type="entry name" value="Bact_Acetyltransf"/>
</dbReference>
<evidence type="ECO:0000256" key="1">
    <source>
        <dbReference type="ARBA" id="ARBA00022679"/>
    </source>
</evidence>
<accession>A0A3S8U5M6</accession>
<evidence type="ECO:0000313" key="5">
    <source>
        <dbReference type="Proteomes" id="UP000282002"/>
    </source>
</evidence>
<evidence type="ECO:0000259" key="3">
    <source>
        <dbReference type="PROSITE" id="PS51186"/>
    </source>
</evidence>
<keyword evidence="1 4" id="KW-0808">Transferase</keyword>
<sequence length="155" mass="17095">MIQPRRATSEDAATLARLNAHVQDWHAAHYPDVFHAQPDPDGLIAYFADRLADPACTAFVTGDPAVGYALCVLQTREASVFSPTIRRLLIDHVAVAPEARRQGHGRALLRAARGLARNLAVDEILLDTWEANTSAHAFFRAEGFSPRRMLFRAVP</sequence>
<gene>
    <name evidence="4" type="ORF">EI545_08775</name>
</gene>
<evidence type="ECO:0000313" key="4">
    <source>
        <dbReference type="EMBL" id="AZL58926.1"/>
    </source>
</evidence>
<reference evidence="4 5" key="1">
    <citation type="submission" date="2018-12" db="EMBL/GenBank/DDBJ databases">
        <title>Complete genome sequencing of Tabrizicola sp. K13M18.</title>
        <authorList>
            <person name="Bae J.-W."/>
        </authorList>
    </citation>
    <scope>NUCLEOTIDE SEQUENCE [LARGE SCALE GENOMIC DNA]</scope>
    <source>
        <strain evidence="4 5">K13M18</strain>
    </source>
</reference>
<dbReference type="KEGG" id="taw:EI545_08775"/>
<proteinExistence type="predicted"/>
<organism evidence="4 5">
    <name type="scientific">Tabrizicola piscis</name>
    <dbReference type="NCBI Taxonomy" id="2494374"/>
    <lineage>
        <taxon>Bacteria</taxon>
        <taxon>Pseudomonadati</taxon>
        <taxon>Pseudomonadota</taxon>
        <taxon>Alphaproteobacteria</taxon>
        <taxon>Rhodobacterales</taxon>
        <taxon>Paracoccaceae</taxon>
        <taxon>Tabrizicola</taxon>
    </lineage>
</organism>
<dbReference type="AlphaFoldDB" id="A0A3S8U5M6"/>
<dbReference type="Gene3D" id="3.40.630.30">
    <property type="match status" value="1"/>
</dbReference>
<keyword evidence="5" id="KW-1185">Reference proteome</keyword>
<dbReference type="Proteomes" id="UP000282002">
    <property type="component" value="Chromosome"/>
</dbReference>
<protein>
    <submittedName>
        <fullName evidence="4">GNAT family N-acetyltransferase</fullName>
    </submittedName>
</protein>
<dbReference type="PANTHER" id="PTHR43877">
    <property type="entry name" value="AMINOALKYLPHOSPHONATE N-ACETYLTRANSFERASE-RELATED-RELATED"/>
    <property type="match status" value="1"/>
</dbReference>
<dbReference type="InterPro" id="IPR016181">
    <property type="entry name" value="Acyl_CoA_acyltransferase"/>
</dbReference>
<dbReference type="SUPFAM" id="SSF55729">
    <property type="entry name" value="Acyl-CoA N-acyltransferases (Nat)"/>
    <property type="match status" value="1"/>
</dbReference>
<feature type="domain" description="N-acetyltransferase" evidence="3">
    <location>
        <begin position="2"/>
        <end position="155"/>
    </location>
</feature>
<dbReference type="RefSeq" id="WP_125325124.1">
    <property type="nucleotide sequence ID" value="NZ_CP034328.1"/>
</dbReference>
<dbReference type="GO" id="GO:0016747">
    <property type="term" value="F:acyltransferase activity, transferring groups other than amino-acyl groups"/>
    <property type="evidence" value="ECO:0007669"/>
    <property type="project" value="InterPro"/>
</dbReference>
<dbReference type="EMBL" id="CP034328">
    <property type="protein sequence ID" value="AZL58926.1"/>
    <property type="molecule type" value="Genomic_DNA"/>
</dbReference>
<dbReference type="CDD" id="cd04301">
    <property type="entry name" value="NAT_SF"/>
    <property type="match status" value="1"/>
</dbReference>
<dbReference type="OrthoDB" id="8450419at2"/>
<evidence type="ECO:0000256" key="2">
    <source>
        <dbReference type="ARBA" id="ARBA00023315"/>
    </source>
</evidence>
<keyword evidence="2" id="KW-0012">Acyltransferase</keyword>
<dbReference type="Pfam" id="PF00583">
    <property type="entry name" value="Acetyltransf_1"/>
    <property type="match status" value="1"/>
</dbReference>
<dbReference type="PROSITE" id="PS51186">
    <property type="entry name" value="GNAT"/>
    <property type="match status" value="1"/>
</dbReference>